<keyword evidence="4 13" id="KW-0808">Transferase</keyword>
<dbReference type="GO" id="GO:0000287">
    <property type="term" value="F:magnesium ion binding"/>
    <property type="evidence" value="ECO:0007669"/>
    <property type="project" value="UniProtKB-UniRule"/>
</dbReference>
<evidence type="ECO:0000256" key="10">
    <source>
        <dbReference type="ARBA" id="ARBA00022884"/>
    </source>
</evidence>
<evidence type="ECO:0000256" key="7">
    <source>
        <dbReference type="ARBA" id="ARBA00022741"/>
    </source>
</evidence>
<sequence>MSTTPSLVEKKLLHYTGKAIADFNMIQRGDRVMVCLSGGKDSFTLLTLLHTLRRRSNNKFDIFAFTLDQAQPGWDDSKLRQWLSERNIPHEILTRDTYSIVKEKVPEGKTYCSLCSRLRRGIIYRYAEEHGFTKIALGHHRDDLIRTLMMSIFYNGDIRSMPPKLLSDNKKHIVIRPLCYVQEKDIINFAQEQAYPIIPCNLCGSQENLMRKRVAKLIDQLAEENPKVPSNMLHALQSIKPSQLMDQDLWQFKNLEDQLISPLLTPGETVFSNEELQPLEEEQ</sequence>
<feature type="domain" description="tRNA(Ile)-lysidine/2-thiocytidine synthase N-terminal" evidence="14">
    <location>
        <begin position="32"/>
        <end position="194"/>
    </location>
</feature>
<gene>
    <name evidence="15" type="primary">ydaO</name>
    <name evidence="13" type="synonym">ttcA</name>
    <name evidence="16" type="ORF">A8135_04400</name>
    <name evidence="15" type="ORF">Ljam_2864</name>
</gene>
<evidence type="ECO:0000256" key="4">
    <source>
        <dbReference type="ARBA" id="ARBA00022679"/>
    </source>
</evidence>
<comment type="caution">
    <text evidence="15">The sequence shown here is derived from an EMBL/GenBank/DDBJ whole genome shotgun (WGS) entry which is preliminary data.</text>
</comment>
<dbReference type="SUPFAM" id="SSF52402">
    <property type="entry name" value="Adenine nucleotide alpha hydrolases-like"/>
    <property type="match status" value="1"/>
</dbReference>
<evidence type="ECO:0000259" key="14">
    <source>
        <dbReference type="Pfam" id="PF01171"/>
    </source>
</evidence>
<comment type="pathway">
    <text evidence="13">tRNA modification.</text>
</comment>
<keyword evidence="18" id="KW-1185">Reference proteome</keyword>
<keyword evidence="9 13" id="KW-0460">Magnesium</keyword>
<evidence type="ECO:0000256" key="12">
    <source>
        <dbReference type="ARBA" id="ARBA00023014"/>
    </source>
</evidence>
<feature type="binding site" evidence="13">
    <location>
        <position position="115"/>
    </location>
    <ligand>
        <name>[4Fe-4S] cluster</name>
        <dbReference type="ChEBI" id="CHEBI:49883"/>
    </ligand>
</feature>
<name>A0A0W0UM30_9GAMM</name>
<keyword evidence="2 13" id="KW-0963">Cytoplasm</keyword>
<dbReference type="EMBL" id="LNYG01000013">
    <property type="protein sequence ID" value="KTD08669.1"/>
    <property type="molecule type" value="Genomic_DNA"/>
</dbReference>
<dbReference type="GO" id="GO:0034227">
    <property type="term" value="P:tRNA thio-modification"/>
    <property type="evidence" value="ECO:0007669"/>
    <property type="project" value="UniProtKB-UniRule"/>
</dbReference>
<dbReference type="GO" id="GO:0000049">
    <property type="term" value="F:tRNA binding"/>
    <property type="evidence" value="ECO:0007669"/>
    <property type="project" value="UniProtKB-KW"/>
</dbReference>
<keyword evidence="10 13" id="KW-0694">RNA-binding</keyword>
<dbReference type="PANTHER" id="PTHR43686">
    <property type="entry name" value="SULFURTRANSFERASE-RELATED"/>
    <property type="match status" value="1"/>
</dbReference>
<evidence type="ECO:0000256" key="3">
    <source>
        <dbReference type="ARBA" id="ARBA00022555"/>
    </source>
</evidence>
<keyword evidence="1 13" id="KW-0004">4Fe-4S</keyword>
<protein>
    <recommendedName>
        <fullName evidence="13">tRNA-cytidine(32) 2-sulfurtransferase</fullName>
        <ecNumber evidence="13">2.8.1.-</ecNumber>
    </recommendedName>
    <alternativeName>
        <fullName evidence="13">Two-thiocytidine biosynthesis protein A</fullName>
    </alternativeName>
    <alternativeName>
        <fullName evidence="13">tRNA 2-thiocytidine biosynthesis protein TtcA</fullName>
    </alternativeName>
</protein>
<evidence type="ECO:0000256" key="1">
    <source>
        <dbReference type="ARBA" id="ARBA00022485"/>
    </source>
</evidence>
<evidence type="ECO:0000256" key="8">
    <source>
        <dbReference type="ARBA" id="ARBA00022840"/>
    </source>
</evidence>
<dbReference type="CDD" id="cd24138">
    <property type="entry name" value="TtcA-like"/>
    <property type="match status" value="1"/>
</dbReference>
<keyword evidence="11 13" id="KW-0408">Iron</keyword>
<dbReference type="PIRSF" id="PIRSF004976">
    <property type="entry name" value="ATPase_YdaO"/>
    <property type="match status" value="1"/>
</dbReference>
<accession>A0A0W0UM30</accession>
<comment type="catalytic activity">
    <reaction evidence="13">
        <text>cytidine(32) in tRNA + S-sulfanyl-L-cysteinyl-[cysteine desulfurase] + AH2 + ATP = 2-thiocytidine(32) in tRNA + L-cysteinyl-[cysteine desulfurase] + A + AMP + diphosphate + H(+)</text>
        <dbReference type="Rhea" id="RHEA:57048"/>
        <dbReference type="Rhea" id="RHEA-COMP:10288"/>
        <dbReference type="Rhea" id="RHEA-COMP:12157"/>
        <dbReference type="Rhea" id="RHEA-COMP:12158"/>
        <dbReference type="Rhea" id="RHEA-COMP:14821"/>
        <dbReference type="ChEBI" id="CHEBI:13193"/>
        <dbReference type="ChEBI" id="CHEBI:15378"/>
        <dbReference type="ChEBI" id="CHEBI:17499"/>
        <dbReference type="ChEBI" id="CHEBI:29950"/>
        <dbReference type="ChEBI" id="CHEBI:30616"/>
        <dbReference type="ChEBI" id="CHEBI:33019"/>
        <dbReference type="ChEBI" id="CHEBI:61963"/>
        <dbReference type="ChEBI" id="CHEBI:82748"/>
        <dbReference type="ChEBI" id="CHEBI:141453"/>
        <dbReference type="ChEBI" id="CHEBI:456215"/>
    </reaction>
</comment>
<dbReference type="InterPro" id="IPR035107">
    <property type="entry name" value="tRNA_thiolation_TtcA_Ctu1"/>
</dbReference>
<reference evidence="15 17" key="1">
    <citation type="submission" date="2015-11" db="EMBL/GenBank/DDBJ databases">
        <title>Genomic analysis of 38 Legionella species identifies large and diverse effector repertoires.</title>
        <authorList>
            <person name="Burstein D."/>
            <person name="Amaro F."/>
            <person name="Zusman T."/>
            <person name="Lifshitz Z."/>
            <person name="Cohen O."/>
            <person name="Gilbert J.A."/>
            <person name="Pupko T."/>
            <person name="Shuman H.A."/>
            <person name="Segal G."/>
        </authorList>
    </citation>
    <scope>NUCLEOTIDE SEQUENCE [LARGE SCALE GENOMIC DNA]</scope>
    <source>
        <strain evidence="15 17">JA-26-G1-E2</strain>
    </source>
</reference>
<comment type="subcellular location">
    <subcellularLocation>
        <location evidence="13">Cytoplasm</location>
    </subcellularLocation>
</comment>
<evidence type="ECO:0000256" key="9">
    <source>
        <dbReference type="ARBA" id="ARBA00022842"/>
    </source>
</evidence>
<dbReference type="AlphaFoldDB" id="A0A0W0UM30"/>
<organism evidence="15 17">
    <name type="scientific">Legionella jamestowniensis</name>
    <dbReference type="NCBI Taxonomy" id="455"/>
    <lineage>
        <taxon>Bacteria</taxon>
        <taxon>Pseudomonadati</taxon>
        <taxon>Pseudomonadota</taxon>
        <taxon>Gammaproteobacteria</taxon>
        <taxon>Legionellales</taxon>
        <taxon>Legionellaceae</taxon>
        <taxon>Legionella</taxon>
    </lineage>
</organism>
<comment type="subunit">
    <text evidence="13">Homodimer.</text>
</comment>
<comment type="similarity">
    <text evidence="13">Belongs to the TtcA family.</text>
</comment>
<comment type="miscellaneous">
    <text evidence="13">The thiolation reaction likely consists of two steps: a first activation step by ATP to form an adenylated intermediate of the target base of tRNA, and a second nucleophilic substitution step of the sulfur (S) atom supplied by the hydrosulfide attached to the Fe-S cluster.</text>
</comment>
<dbReference type="PANTHER" id="PTHR43686:SF1">
    <property type="entry name" value="AMINOTRAN_5 DOMAIN-CONTAINING PROTEIN"/>
    <property type="match status" value="1"/>
</dbReference>
<evidence type="ECO:0000256" key="13">
    <source>
        <dbReference type="HAMAP-Rule" id="MF_01850"/>
    </source>
</evidence>
<reference evidence="16 18" key="2">
    <citation type="submission" date="2016-05" db="EMBL/GenBank/DDBJ databases">
        <authorList>
            <person name="Prochazka B."/>
            <person name="Indra A."/>
            <person name="Hasenberger P."/>
            <person name="Blaschitz M."/>
            <person name="Wagner L."/>
            <person name="Wewalka G."/>
            <person name="Sorschag S."/>
            <person name="Schmid D."/>
            <person name="Ruppitsch W."/>
        </authorList>
    </citation>
    <scope>NUCLEOTIDE SEQUENCE [LARGE SCALE GENOMIC DNA]</scope>
    <source>
        <strain evidence="16 18">974010_12</strain>
    </source>
</reference>
<dbReference type="RefSeq" id="WP_058450669.1">
    <property type="nucleotide sequence ID" value="NZ_CAAAJF010000001.1"/>
</dbReference>
<evidence type="ECO:0000256" key="6">
    <source>
        <dbReference type="ARBA" id="ARBA00022723"/>
    </source>
</evidence>
<dbReference type="STRING" id="455.Ljam_2864"/>
<feature type="binding site" evidence="13">
    <location>
        <position position="112"/>
    </location>
    <ligand>
        <name>[4Fe-4S] cluster</name>
        <dbReference type="ChEBI" id="CHEBI:49883"/>
    </ligand>
</feature>
<feature type="binding site" evidence="13">
    <location>
        <position position="203"/>
    </location>
    <ligand>
        <name>[4Fe-4S] cluster</name>
        <dbReference type="ChEBI" id="CHEBI:49883"/>
    </ligand>
</feature>
<dbReference type="Pfam" id="PF01171">
    <property type="entry name" value="ATP_bind_3"/>
    <property type="match status" value="1"/>
</dbReference>
<feature type="short sequence motif" description="PP-loop motif" evidence="13">
    <location>
        <begin position="37"/>
        <end position="42"/>
    </location>
</feature>
<comment type="cofactor">
    <cofactor evidence="13">
        <name>Mg(2+)</name>
        <dbReference type="ChEBI" id="CHEBI:18420"/>
    </cofactor>
</comment>
<proteinExistence type="inferred from homology"/>
<evidence type="ECO:0000313" key="18">
    <source>
        <dbReference type="Proteomes" id="UP000093336"/>
    </source>
</evidence>
<evidence type="ECO:0000313" key="16">
    <source>
        <dbReference type="EMBL" id="OCH96887.1"/>
    </source>
</evidence>
<evidence type="ECO:0000313" key="15">
    <source>
        <dbReference type="EMBL" id="KTD08669.1"/>
    </source>
</evidence>
<evidence type="ECO:0000256" key="2">
    <source>
        <dbReference type="ARBA" id="ARBA00022490"/>
    </source>
</evidence>
<dbReference type="PATRIC" id="fig|455.5.peg.3009"/>
<evidence type="ECO:0000256" key="11">
    <source>
        <dbReference type="ARBA" id="ARBA00023004"/>
    </source>
</evidence>
<evidence type="ECO:0000313" key="17">
    <source>
        <dbReference type="Proteomes" id="UP000054715"/>
    </source>
</evidence>
<keyword evidence="6 13" id="KW-0479">Metal-binding</keyword>
<keyword evidence="7 13" id="KW-0547">Nucleotide-binding</keyword>
<keyword evidence="8 13" id="KW-0067">ATP-binding</keyword>
<dbReference type="NCBIfam" id="NF007972">
    <property type="entry name" value="PRK10696.1"/>
    <property type="match status" value="1"/>
</dbReference>
<evidence type="ECO:0000256" key="5">
    <source>
        <dbReference type="ARBA" id="ARBA00022694"/>
    </source>
</evidence>
<dbReference type="Proteomes" id="UP000093336">
    <property type="component" value="Unassembled WGS sequence"/>
</dbReference>
<keyword evidence="5 13" id="KW-0819">tRNA processing</keyword>
<dbReference type="HAMAP" id="MF_01850">
    <property type="entry name" value="TtcA"/>
    <property type="match status" value="1"/>
</dbReference>
<dbReference type="EMBL" id="LYOZ01000052">
    <property type="protein sequence ID" value="OCH96887.1"/>
    <property type="molecule type" value="Genomic_DNA"/>
</dbReference>
<dbReference type="GO" id="GO:0051539">
    <property type="term" value="F:4 iron, 4 sulfur cluster binding"/>
    <property type="evidence" value="ECO:0007669"/>
    <property type="project" value="UniProtKB-UniRule"/>
</dbReference>
<comment type="function">
    <text evidence="13">Catalyzes the ATP-dependent 2-thiolation of cytidine in position 32 of tRNA, to form 2-thiocytidine (s(2)C32). The sulfur atoms are provided by the cysteine/cysteine desulfurase (IscS) system.</text>
</comment>
<keyword evidence="3 13" id="KW-0820">tRNA-binding</keyword>
<dbReference type="InterPro" id="IPR012089">
    <property type="entry name" value="tRNA_Cyd_32_2_STrfase"/>
</dbReference>
<comment type="cofactor">
    <cofactor evidence="13">
        <name>[4Fe-4S] cluster</name>
        <dbReference type="ChEBI" id="CHEBI:49883"/>
    </cofactor>
    <text evidence="13">Binds 1 [4Fe-4S] cluster per subunit. The cluster is chelated by three Cys residues, the fourth Fe has a free coordination site that may bind a sulfur atom transferred from the persulfide of IscS.</text>
</comment>
<dbReference type="InterPro" id="IPR014729">
    <property type="entry name" value="Rossmann-like_a/b/a_fold"/>
</dbReference>
<keyword evidence="12 13" id="KW-0411">Iron-sulfur</keyword>
<dbReference type="GO" id="GO:0005524">
    <property type="term" value="F:ATP binding"/>
    <property type="evidence" value="ECO:0007669"/>
    <property type="project" value="UniProtKB-UniRule"/>
</dbReference>
<dbReference type="EC" id="2.8.1.-" evidence="13"/>
<dbReference type="OrthoDB" id="9801054at2"/>
<dbReference type="GO" id="GO:0016783">
    <property type="term" value="F:sulfurtransferase activity"/>
    <property type="evidence" value="ECO:0007669"/>
    <property type="project" value="UniProtKB-UniRule"/>
</dbReference>
<dbReference type="GO" id="GO:0005737">
    <property type="term" value="C:cytoplasm"/>
    <property type="evidence" value="ECO:0007669"/>
    <property type="project" value="UniProtKB-SubCell"/>
</dbReference>
<dbReference type="Proteomes" id="UP000054715">
    <property type="component" value="Unassembled WGS sequence"/>
</dbReference>
<dbReference type="InterPro" id="IPR011063">
    <property type="entry name" value="TilS/TtcA_N"/>
</dbReference>
<dbReference type="Gene3D" id="3.40.50.620">
    <property type="entry name" value="HUPs"/>
    <property type="match status" value="1"/>
</dbReference>